<dbReference type="STRING" id="68214.AVL59_04735"/>
<feature type="compositionally biased region" description="Low complexity" evidence="5">
    <location>
        <begin position="200"/>
        <end position="215"/>
    </location>
</feature>
<dbReference type="SUPFAM" id="SSF54001">
    <property type="entry name" value="Cysteine proteinases"/>
    <property type="match status" value="1"/>
</dbReference>
<evidence type="ECO:0000256" key="2">
    <source>
        <dbReference type="ARBA" id="ARBA00022670"/>
    </source>
</evidence>
<dbReference type="GO" id="GO:0006508">
    <property type="term" value="P:proteolysis"/>
    <property type="evidence" value="ECO:0007669"/>
    <property type="project" value="UniProtKB-KW"/>
</dbReference>
<protein>
    <submittedName>
        <fullName evidence="8">Cell wall-associated NlpC family hydrolase</fullName>
    </submittedName>
</protein>
<reference evidence="8 10" key="2">
    <citation type="submission" date="2021-03" db="EMBL/GenBank/DDBJ databases">
        <title>Genomic Encyclopedia of Type Strains, Phase IV (KMG-IV): sequencing the most valuable type-strain genomes for metagenomic binning, comparative biology and taxonomic classification.</title>
        <authorList>
            <person name="Goeker M."/>
        </authorList>
    </citation>
    <scope>NUCLEOTIDE SEQUENCE [LARGE SCALE GENOMIC DNA]</scope>
    <source>
        <strain evidence="8 10">DSM 40499</strain>
    </source>
</reference>
<evidence type="ECO:0000313" key="10">
    <source>
        <dbReference type="Proteomes" id="UP001519309"/>
    </source>
</evidence>
<name>A0A1B1AR29_9ACTN</name>
<reference evidence="7 9" key="1">
    <citation type="submission" date="2016-06" db="EMBL/GenBank/DDBJ databases">
        <title>Complete genome sequence of Streptomyces griseochromogenes ATCC 14511, the Blasticidin S producer.</title>
        <authorList>
            <person name="Wu L."/>
        </authorList>
    </citation>
    <scope>NUCLEOTIDE SEQUENCE [LARGE SCALE GENOMIC DNA]</scope>
    <source>
        <strain evidence="7 9">ATCC 14511</strain>
    </source>
</reference>
<dbReference type="OrthoDB" id="5177647at2"/>
<dbReference type="RefSeq" id="WP_067299920.1">
    <property type="nucleotide sequence ID" value="NZ_CP016279.1"/>
</dbReference>
<dbReference type="PANTHER" id="PTHR47359">
    <property type="entry name" value="PEPTIDOGLYCAN DL-ENDOPEPTIDASE CWLO"/>
    <property type="match status" value="1"/>
</dbReference>
<dbReference type="Proteomes" id="UP000092659">
    <property type="component" value="Chromosome"/>
</dbReference>
<dbReference type="Pfam" id="PF00877">
    <property type="entry name" value="NLPC_P60"/>
    <property type="match status" value="1"/>
</dbReference>
<dbReference type="EMBL" id="CP016279">
    <property type="protein sequence ID" value="ANP48972.1"/>
    <property type="molecule type" value="Genomic_DNA"/>
</dbReference>
<evidence type="ECO:0000256" key="3">
    <source>
        <dbReference type="ARBA" id="ARBA00022801"/>
    </source>
</evidence>
<feature type="compositionally biased region" description="Basic and acidic residues" evidence="5">
    <location>
        <begin position="57"/>
        <end position="67"/>
    </location>
</feature>
<dbReference type="Gene3D" id="3.90.1720.10">
    <property type="entry name" value="endopeptidase domain like (from Nostoc punctiforme)"/>
    <property type="match status" value="1"/>
</dbReference>
<evidence type="ECO:0000256" key="1">
    <source>
        <dbReference type="ARBA" id="ARBA00007074"/>
    </source>
</evidence>
<dbReference type="PROSITE" id="PS51935">
    <property type="entry name" value="NLPC_P60"/>
    <property type="match status" value="1"/>
</dbReference>
<evidence type="ECO:0000256" key="5">
    <source>
        <dbReference type="SAM" id="MobiDB-lite"/>
    </source>
</evidence>
<feature type="compositionally biased region" description="Basic and acidic residues" evidence="5">
    <location>
        <begin position="79"/>
        <end position="90"/>
    </location>
</feature>
<dbReference type="Proteomes" id="UP001519309">
    <property type="component" value="Unassembled WGS sequence"/>
</dbReference>
<dbReference type="PANTHER" id="PTHR47359:SF3">
    <property type="entry name" value="NLP_P60 DOMAIN-CONTAINING PROTEIN-RELATED"/>
    <property type="match status" value="1"/>
</dbReference>
<feature type="region of interest" description="Disordered" evidence="5">
    <location>
        <begin position="57"/>
        <end position="97"/>
    </location>
</feature>
<dbReference type="EMBL" id="JAGGLP010000004">
    <property type="protein sequence ID" value="MBP2049519.1"/>
    <property type="molecule type" value="Genomic_DNA"/>
</dbReference>
<accession>A0A1B1AR29</accession>
<organism evidence="7 9">
    <name type="scientific">Streptomyces griseochromogenes</name>
    <dbReference type="NCBI Taxonomy" id="68214"/>
    <lineage>
        <taxon>Bacteria</taxon>
        <taxon>Bacillati</taxon>
        <taxon>Actinomycetota</taxon>
        <taxon>Actinomycetes</taxon>
        <taxon>Kitasatosporales</taxon>
        <taxon>Streptomycetaceae</taxon>
        <taxon>Streptomyces</taxon>
    </lineage>
</organism>
<comment type="similarity">
    <text evidence="1">Belongs to the peptidase C40 family.</text>
</comment>
<keyword evidence="2" id="KW-0645">Protease</keyword>
<proteinExistence type="inferred from homology"/>
<feature type="domain" description="NlpC/P60" evidence="6">
    <location>
        <begin position="229"/>
        <end position="347"/>
    </location>
</feature>
<keyword evidence="10" id="KW-1185">Reference proteome</keyword>
<evidence type="ECO:0000313" key="9">
    <source>
        <dbReference type="Proteomes" id="UP000092659"/>
    </source>
</evidence>
<feature type="compositionally biased region" description="Polar residues" evidence="5">
    <location>
        <begin position="218"/>
        <end position="227"/>
    </location>
</feature>
<evidence type="ECO:0000256" key="4">
    <source>
        <dbReference type="ARBA" id="ARBA00022807"/>
    </source>
</evidence>
<sequence length="347" mass="35933">MASHRKPGPGKALGPAVRTPALATAAFTSVAVLAPTAEAAPAPALGGRPSLEEIEKKVDEFYRRADPAAEEEPAGRQQGRRDAPAEESARRPGRLAKAREGLVSLGAATDTAALLAEFPQDHFAPQRVMNRLATRVKGTAERGKTGAAPETPAAAPYDVKTAKARVQEKLATARELLSRLTAQENARPAAIEPRNRAEAARQAAGPAQPRVPARQETAPPSTGSAGSYATRAGKAVAFARAQIGKPYVCGASGPGSYDCSGLVQAAWKAAGVSLPRAGHDQARTGTPVPLADARPGDLVFFHGDSSHVGLCTGDGLMIHAPKPGAYVREESVHHGGESIIHSVVRPA</sequence>
<evidence type="ECO:0000313" key="7">
    <source>
        <dbReference type="EMBL" id="ANP48972.1"/>
    </source>
</evidence>
<dbReference type="InterPro" id="IPR038765">
    <property type="entry name" value="Papain-like_cys_pep_sf"/>
</dbReference>
<dbReference type="InterPro" id="IPR051794">
    <property type="entry name" value="PG_Endopeptidase_C40"/>
</dbReference>
<dbReference type="InterPro" id="IPR000064">
    <property type="entry name" value="NLP_P60_dom"/>
</dbReference>
<keyword evidence="3 8" id="KW-0378">Hydrolase</keyword>
<feature type="region of interest" description="Disordered" evidence="5">
    <location>
        <begin position="184"/>
        <end position="228"/>
    </location>
</feature>
<keyword evidence="4" id="KW-0788">Thiol protease</keyword>
<evidence type="ECO:0000259" key="6">
    <source>
        <dbReference type="PROSITE" id="PS51935"/>
    </source>
</evidence>
<gene>
    <name evidence="7" type="ORF">AVL59_04735</name>
    <name evidence="8" type="ORF">J2Z21_002450</name>
</gene>
<evidence type="ECO:0000313" key="8">
    <source>
        <dbReference type="EMBL" id="MBP2049519.1"/>
    </source>
</evidence>
<dbReference type="KEGG" id="sgs:AVL59_04735"/>
<dbReference type="AlphaFoldDB" id="A0A1B1AR29"/>
<dbReference type="GO" id="GO:0008234">
    <property type="term" value="F:cysteine-type peptidase activity"/>
    <property type="evidence" value="ECO:0007669"/>
    <property type="project" value="UniProtKB-KW"/>
</dbReference>